<organism evidence="1 2">
    <name type="scientific">Smallanthus sonchifolius</name>
    <dbReference type="NCBI Taxonomy" id="185202"/>
    <lineage>
        <taxon>Eukaryota</taxon>
        <taxon>Viridiplantae</taxon>
        <taxon>Streptophyta</taxon>
        <taxon>Embryophyta</taxon>
        <taxon>Tracheophyta</taxon>
        <taxon>Spermatophyta</taxon>
        <taxon>Magnoliopsida</taxon>
        <taxon>eudicotyledons</taxon>
        <taxon>Gunneridae</taxon>
        <taxon>Pentapetalae</taxon>
        <taxon>asterids</taxon>
        <taxon>campanulids</taxon>
        <taxon>Asterales</taxon>
        <taxon>Asteraceae</taxon>
        <taxon>Asteroideae</taxon>
        <taxon>Heliantheae alliance</taxon>
        <taxon>Millerieae</taxon>
        <taxon>Smallanthus</taxon>
    </lineage>
</organism>
<evidence type="ECO:0000313" key="1">
    <source>
        <dbReference type="EMBL" id="KAI3744394.1"/>
    </source>
</evidence>
<gene>
    <name evidence="1" type="ORF">L1987_57474</name>
</gene>
<reference evidence="1 2" key="2">
    <citation type="journal article" date="2022" name="Mol. Ecol. Resour.">
        <title>The genomes of chicory, endive, great burdock and yacon provide insights into Asteraceae paleo-polyploidization history and plant inulin production.</title>
        <authorList>
            <person name="Fan W."/>
            <person name="Wang S."/>
            <person name="Wang H."/>
            <person name="Wang A."/>
            <person name="Jiang F."/>
            <person name="Liu H."/>
            <person name="Zhao H."/>
            <person name="Xu D."/>
            <person name="Zhang Y."/>
        </authorList>
    </citation>
    <scope>NUCLEOTIDE SEQUENCE [LARGE SCALE GENOMIC DNA]</scope>
    <source>
        <strain evidence="2">cv. Yunnan</strain>
        <tissue evidence="1">Leaves</tissue>
    </source>
</reference>
<name>A0ACB9DCQ4_9ASTR</name>
<protein>
    <submittedName>
        <fullName evidence="1">Uncharacterized protein</fullName>
    </submittedName>
</protein>
<accession>A0ACB9DCQ4</accession>
<proteinExistence type="predicted"/>
<keyword evidence="2" id="KW-1185">Reference proteome</keyword>
<reference evidence="2" key="1">
    <citation type="journal article" date="2022" name="Mol. Ecol. Resour.">
        <title>The genomes of chicory, endive, great burdock and yacon provide insights into Asteraceae palaeo-polyploidization history and plant inulin production.</title>
        <authorList>
            <person name="Fan W."/>
            <person name="Wang S."/>
            <person name="Wang H."/>
            <person name="Wang A."/>
            <person name="Jiang F."/>
            <person name="Liu H."/>
            <person name="Zhao H."/>
            <person name="Xu D."/>
            <person name="Zhang Y."/>
        </authorList>
    </citation>
    <scope>NUCLEOTIDE SEQUENCE [LARGE SCALE GENOMIC DNA]</scope>
    <source>
        <strain evidence="2">cv. Yunnan</strain>
    </source>
</reference>
<dbReference type="EMBL" id="CM042036">
    <property type="protein sequence ID" value="KAI3744394.1"/>
    <property type="molecule type" value="Genomic_DNA"/>
</dbReference>
<evidence type="ECO:0000313" key="2">
    <source>
        <dbReference type="Proteomes" id="UP001056120"/>
    </source>
</evidence>
<sequence length="85" mass="9588">MVMSEIAATANELDPTTCQSLPRYAKLGMKVEWMEGSVRVIFGPKPAFRYDETKLLPTDVPEMTVLRSLMKSVLHYNGGRVMFCC</sequence>
<dbReference type="Proteomes" id="UP001056120">
    <property type="component" value="Linkage Group LG19"/>
</dbReference>
<comment type="caution">
    <text evidence="1">The sequence shown here is derived from an EMBL/GenBank/DDBJ whole genome shotgun (WGS) entry which is preliminary data.</text>
</comment>